<dbReference type="STRING" id="44251.PDUR_08965"/>
<dbReference type="AlphaFoldDB" id="A0A089HJA7"/>
<accession>A0A089HJA7</accession>
<proteinExistence type="predicted"/>
<gene>
    <name evidence="1" type="ORF">PDUR_08965</name>
</gene>
<reference evidence="1 2" key="1">
    <citation type="submission" date="2014-08" db="EMBL/GenBank/DDBJ databases">
        <title>Comparative genomics of the Paenibacillus odorifer group.</title>
        <authorList>
            <person name="den Bakker H.C."/>
            <person name="Tsai Y.-C."/>
            <person name="Martin N."/>
            <person name="Korlach J."/>
            <person name="Wiedmann M."/>
        </authorList>
    </citation>
    <scope>NUCLEOTIDE SEQUENCE [LARGE SCALE GENOMIC DNA]</scope>
    <source>
        <strain evidence="1 2">DSM 1735</strain>
    </source>
</reference>
<name>A0A089HJA7_PAEDU</name>
<dbReference type="KEGG" id="pdu:PDUR_08965"/>
<sequence>MKKSTPILSILQSMLTSEEVQSVIRLAKYEDNACKFTVYHLLHYWCMATFEQWIAIGLEPIMPLLSGCYRFIIRVFRVKLQPCLFLYSRRYFICLFVNVVE</sequence>
<protein>
    <submittedName>
        <fullName evidence="1">Uncharacterized protein</fullName>
    </submittedName>
</protein>
<evidence type="ECO:0000313" key="2">
    <source>
        <dbReference type="Proteomes" id="UP000029409"/>
    </source>
</evidence>
<keyword evidence="2" id="KW-1185">Reference proteome</keyword>
<dbReference type="EMBL" id="CP009288">
    <property type="protein sequence ID" value="AIQ12046.1"/>
    <property type="molecule type" value="Genomic_DNA"/>
</dbReference>
<dbReference type="Proteomes" id="UP000029409">
    <property type="component" value="Chromosome"/>
</dbReference>
<organism evidence="1 2">
    <name type="scientific">Paenibacillus durus</name>
    <name type="common">Paenibacillus azotofixans</name>
    <dbReference type="NCBI Taxonomy" id="44251"/>
    <lineage>
        <taxon>Bacteria</taxon>
        <taxon>Bacillati</taxon>
        <taxon>Bacillota</taxon>
        <taxon>Bacilli</taxon>
        <taxon>Bacillales</taxon>
        <taxon>Paenibacillaceae</taxon>
        <taxon>Paenibacillus</taxon>
    </lineage>
</organism>
<evidence type="ECO:0000313" key="1">
    <source>
        <dbReference type="EMBL" id="AIQ12046.1"/>
    </source>
</evidence>